<evidence type="ECO:0000313" key="20">
    <source>
        <dbReference type="Proteomes" id="UP000694562"/>
    </source>
</evidence>
<dbReference type="OrthoDB" id="44061at2759"/>
<evidence type="ECO:0000256" key="10">
    <source>
        <dbReference type="ARBA" id="ARBA00022933"/>
    </source>
</evidence>
<dbReference type="PANTHER" id="PTHR46755">
    <property type="entry name" value="METHIONINE-R-SULFOXIDE REDUCTASE B1"/>
    <property type="match status" value="1"/>
</dbReference>
<evidence type="ECO:0000256" key="14">
    <source>
        <dbReference type="ARBA" id="ARBA00046083"/>
    </source>
</evidence>
<dbReference type="AlphaFoldDB" id="A0A8C4UTP7"/>
<comment type="function">
    <text evidence="14">Methionine-sulfoxide reductase that specifically reduces methionine (R)-sulfoxide back to methionine. While in many cases, methionine oxidation is the result of random oxidation following oxidative stress, methionine oxidation is also a post-translational modification that takes place on specific residue. Acts as a regulator of actin assembly by reducing methionine (R)-sulfoxide mediated by MICALs (MICAL1, MICAL2 or MICAL3) on actin, thereby promoting filament repolymerization. Plays a role in innate immunity by reducing oxidized actin, leading to actin repolymerization in macrophages.</text>
</comment>
<keyword evidence="9" id="KW-0391">Immunity</keyword>
<dbReference type="PROSITE" id="PS51790">
    <property type="entry name" value="MSRB"/>
    <property type="match status" value="1"/>
</dbReference>
<organism evidence="19 20">
    <name type="scientific">Falco tinnunculus</name>
    <name type="common">Common kestrel</name>
    <dbReference type="NCBI Taxonomy" id="100819"/>
    <lineage>
        <taxon>Eukaryota</taxon>
        <taxon>Metazoa</taxon>
        <taxon>Chordata</taxon>
        <taxon>Craniata</taxon>
        <taxon>Vertebrata</taxon>
        <taxon>Euteleostomi</taxon>
        <taxon>Archelosauria</taxon>
        <taxon>Archosauria</taxon>
        <taxon>Dinosauria</taxon>
        <taxon>Saurischia</taxon>
        <taxon>Theropoda</taxon>
        <taxon>Coelurosauria</taxon>
        <taxon>Aves</taxon>
        <taxon>Neognathae</taxon>
        <taxon>Neoaves</taxon>
        <taxon>Telluraves</taxon>
        <taxon>Australaves</taxon>
        <taxon>Falconiformes</taxon>
        <taxon>Falconidae</taxon>
        <taxon>Falco</taxon>
    </lineage>
</organism>
<evidence type="ECO:0000256" key="1">
    <source>
        <dbReference type="ARBA" id="ARBA00001947"/>
    </source>
</evidence>
<evidence type="ECO:0000256" key="4">
    <source>
        <dbReference type="ARBA" id="ARBA00007174"/>
    </source>
</evidence>
<dbReference type="GO" id="GO:0046872">
    <property type="term" value="F:metal ion binding"/>
    <property type="evidence" value="ECO:0007669"/>
    <property type="project" value="UniProtKB-KW"/>
</dbReference>
<keyword evidence="10" id="KW-0712">Selenocysteine</keyword>
<comment type="similarity">
    <text evidence="4">Belongs to the MsrB Met sulfoxide reductase family.</text>
</comment>
<keyword evidence="11" id="KW-0560">Oxidoreductase</keyword>
<dbReference type="Pfam" id="PF01641">
    <property type="entry name" value="SelR"/>
    <property type="match status" value="1"/>
</dbReference>
<evidence type="ECO:0000256" key="17">
    <source>
        <dbReference type="SAM" id="MobiDB-lite"/>
    </source>
</evidence>
<evidence type="ECO:0000256" key="2">
    <source>
        <dbReference type="ARBA" id="ARBA00004123"/>
    </source>
</evidence>
<feature type="region of interest" description="Disordered" evidence="17">
    <location>
        <begin position="1"/>
        <end position="192"/>
    </location>
</feature>
<evidence type="ECO:0000256" key="9">
    <source>
        <dbReference type="ARBA" id="ARBA00022859"/>
    </source>
</evidence>
<dbReference type="PANTHER" id="PTHR46755:SF5">
    <property type="entry name" value="METHIONINE-R-SULFOXIDE REDUCTASE B1"/>
    <property type="match status" value="1"/>
</dbReference>
<evidence type="ECO:0000256" key="5">
    <source>
        <dbReference type="ARBA" id="ARBA00022490"/>
    </source>
</evidence>
<feature type="region of interest" description="Disordered" evidence="17">
    <location>
        <begin position="251"/>
        <end position="281"/>
    </location>
</feature>
<keyword evidence="5" id="KW-0963">Cytoplasm</keyword>
<protein>
    <recommendedName>
        <fullName evidence="18">MsrB domain-containing protein</fullName>
    </recommendedName>
</protein>
<comment type="cofactor">
    <cofactor evidence="1">
        <name>Zn(2+)</name>
        <dbReference type="ChEBI" id="CHEBI:29105"/>
    </cofactor>
</comment>
<evidence type="ECO:0000256" key="15">
    <source>
        <dbReference type="ARBA" id="ARBA00048488"/>
    </source>
</evidence>
<name>A0A8C4UTP7_FALTI</name>
<dbReference type="GO" id="GO:0033743">
    <property type="term" value="F:peptide-methionine (R)-S-oxide reductase activity"/>
    <property type="evidence" value="ECO:0007669"/>
    <property type="project" value="UniProtKB-EC"/>
</dbReference>
<dbReference type="GO" id="GO:0030091">
    <property type="term" value="P:protein repair"/>
    <property type="evidence" value="ECO:0007669"/>
    <property type="project" value="TreeGrafter"/>
</dbReference>
<evidence type="ECO:0000256" key="11">
    <source>
        <dbReference type="ARBA" id="ARBA00023002"/>
    </source>
</evidence>
<comment type="catalytic activity">
    <reaction evidence="16">
        <text>[thioredoxin]-disulfide + L-methionine + H2O = L-methionine (R)-S-oxide + [thioredoxin]-dithiol</text>
        <dbReference type="Rhea" id="RHEA:21260"/>
        <dbReference type="Rhea" id="RHEA-COMP:10698"/>
        <dbReference type="Rhea" id="RHEA-COMP:10700"/>
        <dbReference type="ChEBI" id="CHEBI:15377"/>
        <dbReference type="ChEBI" id="CHEBI:29950"/>
        <dbReference type="ChEBI" id="CHEBI:50058"/>
        <dbReference type="ChEBI" id="CHEBI:57844"/>
        <dbReference type="ChEBI" id="CHEBI:58773"/>
        <dbReference type="EC" id="1.8.4.14"/>
    </reaction>
</comment>
<feature type="compositionally biased region" description="Gly residues" evidence="17">
    <location>
        <begin position="262"/>
        <end position="274"/>
    </location>
</feature>
<evidence type="ECO:0000256" key="6">
    <source>
        <dbReference type="ARBA" id="ARBA00022588"/>
    </source>
</evidence>
<evidence type="ECO:0000313" key="19">
    <source>
        <dbReference type="Ensembl" id="ENSFTIP00000015400.1"/>
    </source>
</evidence>
<keyword evidence="13" id="KW-0539">Nucleus</keyword>
<evidence type="ECO:0000256" key="13">
    <source>
        <dbReference type="ARBA" id="ARBA00023242"/>
    </source>
</evidence>
<feature type="compositionally biased region" description="Gly residues" evidence="17">
    <location>
        <begin position="128"/>
        <end position="137"/>
    </location>
</feature>
<feature type="domain" description="MsrB" evidence="18">
    <location>
        <begin position="282"/>
        <end position="380"/>
    </location>
</feature>
<dbReference type="InterPro" id="IPR011057">
    <property type="entry name" value="Mss4-like_sf"/>
</dbReference>
<evidence type="ECO:0000256" key="12">
    <source>
        <dbReference type="ARBA" id="ARBA00023212"/>
    </source>
</evidence>
<proteinExistence type="inferred from homology"/>
<keyword evidence="7" id="KW-0479">Metal-binding</keyword>
<evidence type="ECO:0000256" key="8">
    <source>
        <dbReference type="ARBA" id="ARBA00022833"/>
    </source>
</evidence>
<reference evidence="19" key="1">
    <citation type="submission" date="2025-08" db="UniProtKB">
        <authorList>
            <consortium name="Ensembl"/>
        </authorList>
    </citation>
    <scope>IDENTIFICATION</scope>
</reference>
<evidence type="ECO:0000259" key="18">
    <source>
        <dbReference type="PROSITE" id="PS51790"/>
    </source>
</evidence>
<dbReference type="InterPro" id="IPR002579">
    <property type="entry name" value="Met_Sox_Rdtase_MsrB_dom"/>
</dbReference>
<dbReference type="GO" id="GO:0005634">
    <property type="term" value="C:nucleus"/>
    <property type="evidence" value="ECO:0007669"/>
    <property type="project" value="UniProtKB-SubCell"/>
</dbReference>
<keyword evidence="20" id="KW-1185">Reference proteome</keyword>
<dbReference type="Proteomes" id="UP000694562">
    <property type="component" value="Unplaced"/>
</dbReference>
<dbReference type="Gene3D" id="2.170.150.20">
    <property type="entry name" value="Peptide methionine sulfoxide reductase"/>
    <property type="match status" value="1"/>
</dbReference>
<keyword evidence="8" id="KW-0862">Zinc</keyword>
<feature type="compositionally biased region" description="Gly residues" evidence="17">
    <location>
        <begin position="44"/>
        <end position="60"/>
    </location>
</feature>
<dbReference type="Ensembl" id="ENSFTIT00000016051.1">
    <property type="protein sequence ID" value="ENSFTIP00000015400.1"/>
    <property type="gene ID" value="ENSFTIG00000010205.1"/>
</dbReference>
<dbReference type="InterPro" id="IPR052150">
    <property type="entry name" value="MsrB_Met_sulfoxide_reductase"/>
</dbReference>
<dbReference type="GO" id="GO:0033745">
    <property type="term" value="F:L-methionine-(R)-S-oxide reductase activity"/>
    <property type="evidence" value="ECO:0007669"/>
    <property type="project" value="UniProtKB-EC"/>
</dbReference>
<evidence type="ECO:0000256" key="3">
    <source>
        <dbReference type="ARBA" id="ARBA00004245"/>
    </source>
</evidence>
<dbReference type="GO" id="GO:0005856">
    <property type="term" value="C:cytoskeleton"/>
    <property type="evidence" value="ECO:0007669"/>
    <property type="project" value="UniProtKB-SubCell"/>
</dbReference>
<dbReference type="GO" id="GO:0045087">
    <property type="term" value="P:innate immune response"/>
    <property type="evidence" value="ECO:0007669"/>
    <property type="project" value="UniProtKB-KW"/>
</dbReference>
<keyword evidence="12" id="KW-0206">Cytoskeleton</keyword>
<sequence length="380" mass="39037">MTGGSVPVPGADRTLCRGRKAGAGAEGGRPGPGPKDRCRWRRAGAGGGGSVPVPGAGGRCRAGARPAPAGAGGASAGPRRVPAPPRPAPHPPAQPRTPPGCPRRPLLPREAFAGAAGPGPGISHSGGEARGGAGPPGTGNPAPCREHPPVRGPPIRYRHSPPWVPVPPTGSGHPSLCRDPAPRPGTTPGTGPLPQYRNPHRYWHILLVPGPPPWYRTPRLSPVPDRPPVPGAPPGTACHTAPPAGRGAVLRRARGRARARGAGQGGAGRGGAGPGRAERNRDGAAGAAMSFCSFLRSEVFKDHFQPGIYVCAMCGHELFSSHAKYEHSSPWPAFTQTIHEDSVAKYEERPGALKVSCGKCGNGLGHEFLNDGPKRGQSRF</sequence>
<dbReference type="SUPFAM" id="SSF51316">
    <property type="entry name" value="Mss4-like"/>
    <property type="match status" value="1"/>
</dbReference>
<evidence type="ECO:0000256" key="16">
    <source>
        <dbReference type="ARBA" id="ARBA00049261"/>
    </source>
</evidence>
<evidence type="ECO:0000256" key="7">
    <source>
        <dbReference type="ARBA" id="ARBA00022723"/>
    </source>
</evidence>
<reference evidence="19" key="2">
    <citation type="submission" date="2025-09" db="UniProtKB">
        <authorList>
            <consortium name="Ensembl"/>
        </authorList>
    </citation>
    <scope>IDENTIFICATION</scope>
</reference>
<feature type="compositionally biased region" description="Pro residues" evidence="17">
    <location>
        <begin position="81"/>
        <end position="102"/>
    </location>
</feature>
<keyword evidence="6" id="KW-0399">Innate immunity</keyword>
<comment type="subcellular location">
    <subcellularLocation>
        <location evidence="3">Cytoplasm</location>
        <location evidence="3">Cytoskeleton</location>
    </subcellularLocation>
    <subcellularLocation>
        <location evidence="2">Nucleus</location>
    </subcellularLocation>
</comment>
<comment type="catalytic activity">
    <reaction evidence="15">
        <text>L-methionyl-[protein] + [thioredoxin]-disulfide + H2O = L-methionyl-(R)-S-oxide-[protein] + [thioredoxin]-dithiol</text>
        <dbReference type="Rhea" id="RHEA:24164"/>
        <dbReference type="Rhea" id="RHEA-COMP:10698"/>
        <dbReference type="Rhea" id="RHEA-COMP:10700"/>
        <dbReference type="Rhea" id="RHEA-COMP:12313"/>
        <dbReference type="Rhea" id="RHEA-COMP:12314"/>
        <dbReference type="ChEBI" id="CHEBI:15377"/>
        <dbReference type="ChEBI" id="CHEBI:16044"/>
        <dbReference type="ChEBI" id="CHEBI:29950"/>
        <dbReference type="ChEBI" id="CHEBI:45764"/>
        <dbReference type="ChEBI" id="CHEBI:50058"/>
        <dbReference type="EC" id="1.8.4.12"/>
    </reaction>
</comment>
<accession>A0A8C4UTP7</accession>